<organism evidence="9 10">
    <name type="scientific">Rotaria sordida</name>
    <dbReference type="NCBI Taxonomy" id="392033"/>
    <lineage>
        <taxon>Eukaryota</taxon>
        <taxon>Metazoa</taxon>
        <taxon>Spiralia</taxon>
        <taxon>Gnathifera</taxon>
        <taxon>Rotifera</taxon>
        <taxon>Eurotatoria</taxon>
        <taxon>Bdelloidea</taxon>
        <taxon>Philodinida</taxon>
        <taxon>Philodinidae</taxon>
        <taxon>Rotaria</taxon>
    </lineage>
</organism>
<dbReference type="GO" id="GO:0030126">
    <property type="term" value="C:COPI vesicle coat"/>
    <property type="evidence" value="ECO:0007669"/>
    <property type="project" value="TreeGrafter"/>
</dbReference>
<dbReference type="InterPro" id="IPR036322">
    <property type="entry name" value="WD40_repeat_dom_sf"/>
</dbReference>
<keyword evidence="2 6" id="KW-0853">WD repeat</keyword>
<evidence type="ECO:0000256" key="7">
    <source>
        <dbReference type="SAM" id="Phobius"/>
    </source>
</evidence>
<dbReference type="InterPro" id="IPR050844">
    <property type="entry name" value="Coatomer_complex_subunit"/>
</dbReference>
<dbReference type="InterPro" id="IPR020472">
    <property type="entry name" value="WD40_PAC1"/>
</dbReference>
<dbReference type="Gene3D" id="2.130.10.10">
    <property type="entry name" value="YVTN repeat-like/Quinoprotein amine dehydrogenase"/>
    <property type="match status" value="1"/>
</dbReference>
<dbReference type="Proteomes" id="UP000663836">
    <property type="component" value="Unassembled WGS sequence"/>
</dbReference>
<evidence type="ECO:0000313" key="8">
    <source>
        <dbReference type="EMBL" id="CAF1353492.1"/>
    </source>
</evidence>
<feature type="repeat" description="WD" evidence="6">
    <location>
        <begin position="270"/>
        <end position="302"/>
    </location>
</feature>
<dbReference type="Pfam" id="PF00400">
    <property type="entry name" value="WD40"/>
    <property type="match status" value="5"/>
</dbReference>
<dbReference type="InterPro" id="IPR001680">
    <property type="entry name" value="WD40_rpt"/>
</dbReference>
<dbReference type="PANTHER" id="PTHR19876">
    <property type="entry name" value="COATOMER"/>
    <property type="match status" value="1"/>
</dbReference>
<keyword evidence="7" id="KW-1133">Transmembrane helix</keyword>
<keyword evidence="7" id="KW-0812">Transmembrane</keyword>
<evidence type="ECO:0000256" key="1">
    <source>
        <dbReference type="ARBA" id="ARBA00004347"/>
    </source>
</evidence>
<dbReference type="Proteomes" id="UP000663864">
    <property type="component" value="Unassembled WGS sequence"/>
</dbReference>
<name>A0A819CVG0_9BILA</name>
<comment type="function">
    <text evidence="4">The coatomer is a cytosolic protein complex that binds to dilysine motifs and reversibly associates with Golgi non-clathrin-coated vesicles, which further mediate biosynthetic protein transport from the ER, via the Golgi up to the trans Golgi network. Coatomer complex is required for budding from Golgi membranes, and is essential for the retrograde Golgi-to-ER transport of dilysine-tagged proteins.</text>
</comment>
<feature type="transmembrane region" description="Helical" evidence="7">
    <location>
        <begin position="21"/>
        <end position="47"/>
    </location>
</feature>
<sequence>MKPSVKTNGDNSQPINYRRPCVVISFISLSLLSVSIITFFITGGLLYDGKHTLKKYFYPSTCQVKDISYHLTWCTARWRQRFRCYQIHWHVTYSLLQNLTEYCDDQFNATIQSSYARHYEQITDAINAAQEYQVNMSYACWYDTRDLSVVQWYGSYGSAGLILLICAASFIPLSILTLCFDGKRKLFFHSDRVKCVDIHPNEPWILVTLYNGHAHIYNHDTQQLIKTFEICDVPVRTGKFVVRKNWIITASDDMFVRVYDYNTLERVHQFEAHSDYIRSIVVHPTQSCILTCSDDMTIKLWDWDAQWALKQTFEGHTHYVMQIAINSKDDSNFASASLDHTIKVWQLGSTQAAFTLEGHEKGVNCVNYCLDDDKPYLVSGGDDHLVKIWDYQNKTCIQTLEGHSQNVSCVAFHPELPIILSGSEDGTVKLWHSDTYCLESTLNFGLGRCWTISCLKCSNNAVLGYDEGTLMIKLDREEPTESMNELMDKIVD</sequence>
<evidence type="ECO:0000313" key="9">
    <source>
        <dbReference type="EMBL" id="CAF3827437.1"/>
    </source>
</evidence>
<dbReference type="GO" id="GO:0006886">
    <property type="term" value="P:intracellular protein transport"/>
    <property type="evidence" value="ECO:0007669"/>
    <property type="project" value="TreeGrafter"/>
</dbReference>
<dbReference type="FunFam" id="2.130.10.10:FF:000016">
    <property type="entry name" value="Coatomer alpha subunit, putative"/>
    <property type="match status" value="1"/>
</dbReference>
<protein>
    <recommendedName>
        <fullName evidence="5">Beta'-coat protein</fullName>
    </recommendedName>
</protein>
<dbReference type="GO" id="GO:0006890">
    <property type="term" value="P:retrograde vesicle-mediated transport, Golgi to endoplasmic reticulum"/>
    <property type="evidence" value="ECO:0007669"/>
    <property type="project" value="TreeGrafter"/>
</dbReference>
<dbReference type="PANTHER" id="PTHR19876:SF2">
    <property type="entry name" value="COATOMER SUBUNIT BETA"/>
    <property type="match status" value="1"/>
</dbReference>
<dbReference type="EMBL" id="CAJNOT010002934">
    <property type="protein sequence ID" value="CAF1353492.1"/>
    <property type="molecule type" value="Genomic_DNA"/>
</dbReference>
<evidence type="ECO:0000256" key="3">
    <source>
        <dbReference type="ARBA" id="ARBA00022737"/>
    </source>
</evidence>
<dbReference type="GO" id="GO:0006888">
    <property type="term" value="P:endoplasmic reticulum to Golgi vesicle-mediated transport"/>
    <property type="evidence" value="ECO:0007669"/>
    <property type="project" value="TreeGrafter"/>
</dbReference>
<proteinExistence type="predicted"/>
<reference evidence="9" key="1">
    <citation type="submission" date="2021-02" db="EMBL/GenBank/DDBJ databases">
        <authorList>
            <person name="Nowell W R."/>
        </authorList>
    </citation>
    <scope>NUCLEOTIDE SEQUENCE</scope>
</reference>
<dbReference type="AlphaFoldDB" id="A0A819CVG0"/>
<comment type="subcellular location">
    <subcellularLocation>
        <location evidence="1">Cytoplasmic vesicle</location>
        <location evidence="1">COPI-coated vesicle membrane</location>
        <topology evidence="1">Peripheral membrane protein</topology>
        <orientation evidence="1">Cytoplasmic side</orientation>
    </subcellularLocation>
</comment>
<keyword evidence="3" id="KW-0677">Repeat</keyword>
<dbReference type="PROSITE" id="PS50294">
    <property type="entry name" value="WD_REPEATS_REGION"/>
    <property type="match status" value="4"/>
</dbReference>
<evidence type="ECO:0000256" key="2">
    <source>
        <dbReference type="ARBA" id="ARBA00022574"/>
    </source>
</evidence>
<dbReference type="PRINTS" id="PR00320">
    <property type="entry name" value="GPROTEINBRPT"/>
</dbReference>
<evidence type="ECO:0000256" key="4">
    <source>
        <dbReference type="ARBA" id="ARBA00025536"/>
    </source>
</evidence>
<gene>
    <name evidence="9" type="ORF">JBS370_LOCUS16841</name>
    <name evidence="8" type="ORF">ZHD862_LOCUS30691</name>
</gene>
<dbReference type="EMBL" id="CAJOBD010001735">
    <property type="protein sequence ID" value="CAF3827437.1"/>
    <property type="molecule type" value="Genomic_DNA"/>
</dbReference>
<evidence type="ECO:0000256" key="5">
    <source>
        <dbReference type="ARBA" id="ARBA00032920"/>
    </source>
</evidence>
<dbReference type="PROSITE" id="PS50082">
    <property type="entry name" value="WD_REPEATS_2"/>
    <property type="match status" value="4"/>
</dbReference>
<feature type="repeat" description="WD" evidence="6">
    <location>
        <begin position="313"/>
        <end position="355"/>
    </location>
</feature>
<dbReference type="SMART" id="SM00320">
    <property type="entry name" value="WD40"/>
    <property type="match status" value="6"/>
</dbReference>
<comment type="caution">
    <text evidence="9">The sequence shown here is derived from an EMBL/GenBank/DDBJ whole genome shotgun (WGS) entry which is preliminary data.</text>
</comment>
<dbReference type="CDD" id="cd00200">
    <property type="entry name" value="WD40"/>
    <property type="match status" value="1"/>
</dbReference>
<evidence type="ECO:0000256" key="6">
    <source>
        <dbReference type="PROSITE-ProRule" id="PRU00221"/>
    </source>
</evidence>
<accession>A0A819CVG0</accession>
<keyword evidence="7" id="KW-0472">Membrane</keyword>
<evidence type="ECO:0000313" key="10">
    <source>
        <dbReference type="Proteomes" id="UP000663836"/>
    </source>
</evidence>
<feature type="repeat" description="WD" evidence="6">
    <location>
        <begin position="356"/>
        <end position="399"/>
    </location>
</feature>
<dbReference type="InterPro" id="IPR015943">
    <property type="entry name" value="WD40/YVTN_repeat-like_dom_sf"/>
</dbReference>
<feature type="transmembrane region" description="Helical" evidence="7">
    <location>
        <begin position="156"/>
        <end position="180"/>
    </location>
</feature>
<feature type="repeat" description="WD" evidence="6">
    <location>
        <begin position="400"/>
        <end position="431"/>
    </location>
</feature>
<dbReference type="SUPFAM" id="SSF50978">
    <property type="entry name" value="WD40 repeat-like"/>
    <property type="match status" value="1"/>
</dbReference>
<dbReference type="GO" id="GO:0006891">
    <property type="term" value="P:intra-Golgi vesicle-mediated transport"/>
    <property type="evidence" value="ECO:0007669"/>
    <property type="project" value="TreeGrafter"/>
</dbReference>